<comment type="caution">
    <text evidence="3">The sequence shown here is derived from an EMBL/GenBank/DDBJ whole genome shotgun (WGS) entry which is preliminary data.</text>
</comment>
<dbReference type="GO" id="GO:0003743">
    <property type="term" value="F:translation initiation factor activity"/>
    <property type="evidence" value="ECO:0007669"/>
    <property type="project" value="UniProtKB-KW"/>
</dbReference>
<gene>
    <name evidence="3" type="ORF">K8V06_09410</name>
</gene>
<dbReference type="Proteomes" id="UP000759256">
    <property type="component" value="Unassembled WGS sequence"/>
</dbReference>
<proteinExistence type="predicted"/>
<accession>A0A921IEJ8</accession>
<dbReference type="Pfam" id="PF02486">
    <property type="entry name" value="Rep_trans"/>
    <property type="match status" value="1"/>
</dbReference>
<organism evidence="3 4">
    <name type="scientific">Ligilactobacillus salivarius</name>
    <dbReference type="NCBI Taxonomy" id="1624"/>
    <lineage>
        <taxon>Bacteria</taxon>
        <taxon>Bacillati</taxon>
        <taxon>Bacillota</taxon>
        <taxon>Bacilli</taxon>
        <taxon>Lactobacillales</taxon>
        <taxon>Lactobacillaceae</taxon>
        <taxon>Ligilactobacillus</taxon>
    </lineage>
</organism>
<dbReference type="EMBL" id="DYVK01000093">
    <property type="protein sequence ID" value="HJG16335.1"/>
    <property type="molecule type" value="Genomic_DNA"/>
</dbReference>
<feature type="domain" description="Rolling Circle replication initiation protein N-terminal" evidence="2">
    <location>
        <begin position="8"/>
        <end position="95"/>
    </location>
</feature>
<dbReference type="InterPro" id="IPR003491">
    <property type="entry name" value="REP-like_C"/>
</dbReference>
<reference evidence="3" key="1">
    <citation type="journal article" date="2021" name="PeerJ">
        <title>Extensive microbial diversity within the chicken gut microbiome revealed by metagenomics and culture.</title>
        <authorList>
            <person name="Gilroy R."/>
            <person name="Ravi A."/>
            <person name="Getino M."/>
            <person name="Pursley I."/>
            <person name="Horton D.L."/>
            <person name="Alikhan N.F."/>
            <person name="Baker D."/>
            <person name="Gharbi K."/>
            <person name="Hall N."/>
            <person name="Watson M."/>
            <person name="Adriaenssens E.M."/>
            <person name="Foster-Nyarko E."/>
            <person name="Jarju S."/>
            <person name="Secka A."/>
            <person name="Antonio M."/>
            <person name="Oren A."/>
            <person name="Chaudhuri R.R."/>
            <person name="La Ragione R."/>
            <person name="Hildebrand F."/>
            <person name="Pallen M.J."/>
        </authorList>
    </citation>
    <scope>NUCLEOTIDE SEQUENCE</scope>
    <source>
        <strain evidence="3">CHK189-29639</strain>
    </source>
</reference>
<evidence type="ECO:0000313" key="4">
    <source>
        <dbReference type="Proteomes" id="UP000759256"/>
    </source>
</evidence>
<feature type="domain" description="Replication initiation protein-like C-terminal" evidence="1">
    <location>
        <begin position="113"/>
        <end position="314"/>
    </location>
</feature>
<evidence type="ECO:0000259" key="2">
    <source>
        <dbReference type="Pfam" id="PF18106"/>
    </source>
</evidence>
<sequence length="339" mass="39460">MPIYQGLEVIIDWLEFTVMDTSLKDVIDRILNLPFTEFTPLEKGRFGYQNQLKWKGGHVFIMFTAIGEDITEDVRIKESTGVHVMITGQGCKEYSVDHSLQALLWRLSAQVRANFSRIDLAIDDYESKIINYDRIHRSAVAGNFTSRWSKWDEINSRQSSTGEFLGRTMYFGSQASDLFCRIYDKTLERKANSEQTEIPKAWTRLELVYRKDRAKKLVEHVVKGEKPLGHVLRGTLRRYLRFLLPSTDQNKSRWPTANWWNLLLSNVEELQLTIKKEPKSIEDMTAWVDRQISPTIAAIMKAQEGDMSWLRKIILKGSTRLTQKHLDAINMYKESVVYD</sequence>
<dbReference type="Pfam" id="PF18106">
    <property type="entry name" value="Rol_Rep_N"/>
    <property type="match status" value="1"/>
</dbReference>
<protein>
    <submittedName>
        <fullName evidence="3">Replication initiation factor domain-containing protein</fullName>
    </submittedName>
</protein>
<dbReference type="InterPro" id="IPR040819">
    <property type="entry name" value="Rol_Rep_N"/>
</dbReference>
<keyword evidence="3" id="KW-0648">Protein biosynthesis</keyword>
<keyword evidence="3" id="KW-0396">Initiation factor</keyword>
<evidence type="ECO:0000313" key="3">
    <source>
        <dbReference type="EMBL" id="HJG16335.1"/>
    </source>
</evidence>
<reference evidence="3" key="2">
    <citation type="submission" date="2021-09" db="EMBL/GenBank/DDBJ databases">
        <authorList>
            <person name="Gilroy R."/>
        </authorList>
    </citation>
    <scope>NUCLEOTIDE SEQUENCE</scope>
    <source>
        <strain evidence="3">CHK189-29639</strain>
    </source>
</reference>
<dbReference type="AlphaFoldDB" id="A0A921IEJ8"/>
<evidence type="ECO:0000259" key="1">
    <source>
        <dbReference type="Pfam" id="PF02486"/>
    </source>
</evidence>
<name>A0A921IEJ8_9LACO</name>